<protein>
    <recommendedName>
        <fullName evidence="2">Retrotransposon gag domain-containing protein</fullName>
    </recommendedName>
</protein>
<feature type="compositionally biased region" description="Basic and acidic residues" evidence="1">
    <location>
        <begin position="197"/>
        <end position="206"/>
    </location>
</feature>
<gene>
    <name evidence="3" type="ORF">LSAT_V11C600321180</name>
</gene>
<feature type="region of interest" description="Disordered" evidence="1">
    <location>
        <begin position="184"/>
        <end position="206"/>
    </location>
</feature>
<proteinExistence type="predicted"/>
<dbReference type="Pfam" id="PF03732">
    <property type="entry name" value="Retrotrans_gag"/>
    <property type="match status" value="1"/>
</dbReference>
<name>A0A9R1V7I3_LACSA</name>
<evidence type="ECO:0000256" key="1">
    <source>
        <dbReference type="SAM" id="MobiDB-lite"/>
    </source>
</evidence>
<feature type="region of interest" description="Disordered" evidence="1">
    <location>
        <begin position="36"/>
        <end position="58"/>
    </location>
</feature>
<organism evidence="3 4">
    <name type="scientific">Lactuca sativa</name>
    <name type="common">Garden lettuce</name>
    <dbReference type="NCBI Taxonomy" id="4236"/>
    <lineage>
        <taxon>Eukaryota</taxon>
        <taxon>Viridiplantae</taxon>
        <taxon>Streptophyta</taxon>
        <taxon>Embryophyta</taxon>
        <taxon>Tracheophyta</taxon>
        <taxon>Spermatophyta</taxon>
        <taxon>Magnoliopsida</taxon>
        <taxon>eudicotyledons</taxon>
        <taxon>Gunneridae</taxon>
        <taxon>Pentapetalae</taxon>
        <taxon>asterids</taxon>
        <taxon>campanulids</taxon>
        <taxon>Asterales</taxon>
        <taxon>Asteraceae</taxon>
        <taxon>Cichorioideae</taxon>
        <taxon>Cichorieae</taxon>
        <taxon>Lactucinae</taxon>
        <taxon>Lactuca</taxon>
    </lineage>
</organism>
<evidence type="ECO:0000259" key="2">
    <source>
        <dbReference type="Pfam" id="PF03732"/>
    </source>
</evidence>
<keyword evidence="4" id="KW-1185">Reference proteome</keyword>
<dbReference type="Proteomes" id="UP000235145">
    <property type="component" value="Unassembled WGS sequence"/>
</dbReference>
<evidence type="ECO:0000313" key="4">
    <source>
        <dbReference type="Proteomes" id="UP000235145"/>
    </source>
</evidence>
<reference evidence="3 4" key="1">
    <citation type="journal article" date="2017" name="Nat. Commun.">
        <title>Genome assembly with in vitro proximity ligation data and whole-genome triplication in lettuce.</title>
        <authorList>
            <person name="Reyes-Chin-Wo S."/>
            <person name="Wang Z."/>
            <person name="Yang X."/>
            <person name="Kozik A."/>
            <person name="Arikit S."/>
            <person name="Song C."/>
            <person name="Xia L."/>
            <person name="Froenicke L."/>
            <person name="Lavelle D.O."/>
            <person name="Truco M.J."/>
            <person name="Xia R."/>
            <person name="Zhu S."/>
            <person name="Xu C."/>
            <person name="Xu H."/>
            <person name="Xu X."/>
            <person name="Cox K."/>
            <person name="Korf I."/>
            <person name="Meyers B.C."/>
            <person name="Michelmore R.W."/>
        </authorList>
    </citation>
    <scope>NUCLEOTIDE SEQUENCE [LARGE SCALE GENOMIC DNA]</scope>
    <source>
        <strain evidence="4">cv. Salinas</strain>
        <tissue evidence="3">Seedlings</tissue>
    </source>
</reference>
<accession>A0A9R1V7I3</accession>
<dbReference type="AlphaFoldDB" id="A0A9R1V7I3"/>
<dbReference type="InterPro" id="IPR005162">
    <property type="entry name" value="Retrotrans_gag_dom"/>
</dbReference>
<evidence type="ECO:0000313" key="3">
    <source>
        <dbReference type="EMBL" id="KAJ0201125.1"/>
    </source>
</evidence>
<sequence length="206" mass="23613">MPQRIFFRINPRAQPNLGATDIEALVTQRVTEALADRNFESRQGGGTRGDSTQGGSRNHPRACSYKEFMFAACTFKDVTMSWWNAKPMGVRTSNSISWDDLNKLLTEEYYPKEEMQKLEQELWNLTMQDIDIAAYTGRFSDLSIFFPSFVTPKYKKLERPTTYDSAKRPAFTLTNQVIRQGTMAIKSDLLGSKNSKRKPDEDQSKK</sequence>
<feature type="domain" description="Retrotransposon gag" evidence="2">
    <location>
        <begin position="70"/>
        <end position="145"/>
    </location>
</feature>
<comment type="caution">
    <text evidence="3">The sequence shown here is derived from an EMBL/GenBank/DDBJ whole genome shotgun (WGS) entry which is preliminary data.</text>
</comment>
<dbReference type="EMBL" id="NBSK02000006">
    <property type="protein sequence ID" value="KAJ0201125.1"/>
    <property type="molecule type" value="Genomic_DNA"/>
</dbReference>